<dbReference type="GO" id="GO:0003677">
    <property type="term" value="F:DNA binding"/>
    <property type="evidence" value="ECO:0007669"/>
    <property type="project" value="UniProtKB-KW"/>
</dbReference>
<dbReference type="InterPro" id="IPR036388">
    <property type="entry name" value="WH-like_DNA-bd_sf"/>
</dbReference>
<dbReference type="RefSeq" id="WP_166954039.1">
    <property type="nucleotide sequence ID" value="NZ_JAASQI010000007.1"/>
</dbReference>
<evidence type="ECO:0000259" key="5">
    <source>
        <dbReference type="PROSITE" id="PS51078"/>
    </source>
</evidence>
<sequence>MTSLDKMLGILDLFDDDKVGVQLEDVMQLTRLSRATAYRYLQSLSKAGVLAPATGNTYVLGPRVIELDRLMRLTDPLLTNASPVMHEVAGALRINFMLCSYYGNKVMCADLAWPDESLTRFYERGRPMPMFRGAMAKVILSNLTPYQLRSIMLWHADEIRAAGLGSNWDEFRTTMSRMRKEGCVVTHGEVIPDLVGIGAPIFDPDKRVLGSLVMILREETFAHSGEELMRRHVIDAAVRIDAKLASVAEKTGMPALPARPRRGNVLRNGGAA</sequence>
<accession>A0ABX0V1L3</accession>
<evidence type="ECO:0000313" key="6">
    <source>
        <dbReference type="EMBL" id="NIJ59041.1"/>
    </source>
</evidence>
<dbReference type="Gene3D" id="3.30.450.40">
    <property type="match status" value="1"/>
</dbReference>
<dbReference type="InterPro" id="IPR005471">
    <property type="entry name" value="Tscrpt_reg_IclR_N"/>
</dbReference>
<reference evidence="6 7" key="1">
    <citation type="submission" date="2020-03" db="EMBL/GenBank/DDBJ databases">
        <title>Genomic Encyclopedia of Type Strains, Phase IV (KMG-IV): sequencing the most valuable type-strain genomes for metagenomic binning, comparative biology and taxonomic classification.</title>
        <authorList>
            <person name="Goeker M."/>
        </authorList>
    </citation>
    <scope>NUCLEOTIDE SEQUENCE [LARGE SCALE GENOMIC DNA]</scope>
    <source>
        <strain evidence="6 7">DSM 103870</strain>
    </source>
</reference>
<dbReference type="Pfam" id="PF01614">
    <property type="entry name" value="IclR_C"/>
    <property type="match status" value="1"/>
</dbReference>
<dbReference type="Pfam" id="PF09339">
    <property type="entry name" value="HTH_IclR"/>
    <property type="match status" value="1"/>
</dbReference>
<dbReference type="EMBL" id="JAASQI010000007">
    <property type="protein sequence ID" value="NIJ59041.1"/>
    <property type="molecule type" value="Genomic_DNA"/>
</dbReference>
<feature type="domain" description="HTH iclR-type" evidence="4">
    <location>
        <begin position="1"/>
        <end position="62"/>
    </location>
</feature>
<dbReference type="InterPro" id="IPR050707">
    <property type="entry name" value="HTH_MetabolicPath_Reg"/>
</dbReference>
<evidence type="ECO:0000256" key="2">
    <source>
        <dbReference type="ARBA" id="ARBA00023125"/>
    </source>
</evidence>
<dbReference type="InterPro" id="IPR036390">
    <property type="entry name" value="WH_DNA-bd_sf"/>
</dbReference>
<dbReference type="Proteomes" id="UP001429580">
    <property type="component" value="Unassembled WGS sequence"/>
</dbReference>
<organism evidence="6 7">
    <name type="scientific">Pseudochelatococcus lubricantis</name>
    <dbReference type="NCBI Taxonomy" id="1538102"/>
    <lineage>
        <taxon>Bacteria</taxon>
        <taxon>Pseudomonadati</taxon>
        <taxon>Pseudomonadota</taxon>
        <taxon>Alphaproteobacteria</taxon>
        <taxon>Hyphomicrobiales</taxon>
        <taxon>Chelatococcaceae</taxon>
        <taxon>Pseudochelatococcus</taxon>
    </lineage>
</organism>
<dbReference type="PROSITE" id="PS51078">
    <property type="entry name" value="ICLR_ED"/>
    <property type="match status" value="1"/>
</dbReference>
<keyword evidence="7" id="KW-1185">Reference proteome</keyword>
<proteinExistence type="predicted"/>
<dbReference type="PANTHER" id="PTHR30136">
    <property type="entry name" value="HELIX-TURN-HELIX TRANSCRIPTIONAL REGULATOR, ICLR FAMILY"/>
    <property type="match status" value="1"/>
</dbReference>
<dbReference type="Gene3D" id="1.10.10.10">
    <property type="entry name" value="Winged helix-like DNA-binding domain superfamily/Winged helix DNA-binding domain"/>
    <property type="match status" value="1"/>
</dbReference>
<evidence type="ECO:0000313" key="7">
    <source>
        <dbReference type="Proteomes" id="UP001429580"/>
    </source>
</evidence>
<evidence type="ECO:0000256" key="3">
    <source>
        <dbReference type="ARBA" id="ARBA00023163"/>
    </source>
</evidence>
<dbReference type="PROSITE" id="PS51077">
    <property type="entry name" value="HTH_ICLR"/>
    <property type="match status" value="1"/>
</dbReference>
<keyword evidence="2 6" id="KW-0238">DNA-binding</keyword>
<keyword evidence="1" id="KW-0805">Transcription regulation</keyword>
<dbReference type="PANTHER" id="PTHR30136:SF24">
    <property type="entry name" value="HTH-TYPE TRANSCRIPTIONAL REPRESSOR ALLR"/>
    <property type="match status" value="1"/>
</dbReference>
<evidence type="ECO:0000256" key="1">
    <source>
        <dbReference type="ARBA" id="ARBA00023015"/>
    </source>
</evidence>
<comment type="caution">
    <text evidence="6">The sequence shown here is derived from an EMBL/GenBank/DDBJ whole genome shotgun (WGS) entry which is preliminary data.</text>
</comment>
<keyword evidence="3" id="KW-0804">Transcription</keyword>
<dbReference type="InterPro" id="IPR014757">
    <property type="entry name" value="Tscrpt_reg_IclR_C"/>
</dbReference>
<dbReference type="SUPFAM" id="SSF46785">
    <property type="entry name" value="Winged helix' DNA-binding domain"/>
    <property type="match status" value="1"/>
</dbReference>
<name>A0ABX0V1L3_9HYPH</name>
<dbReference type="InterPro" id="IPR029016">
    <property type="entry name" value="GAF-like_dom_sf"/>
</dbReference>
<protein>
    <submittedName>
        <fullName evidence="6">DNA-binding IclR family transcriptional regulator</fullName>
    </submittedName>
</protein>
<gene>
    <name evidence="6" type="ORF">FHS82_002896</name>
</gene>
<dbReference type="SMART" id="SM00346">
    <property type="entry name" value="HTH_ICLR"/>
    <property type="match status" value="1"/>
</dbReference>
<feature type="domain" description="IclR-ED" evidence="5">
    <location>
        <begin position="63"/>
        <end position="246"/>
    </location>
</feature>
<dbReference type="SUPFAM" id="SSF55781">
    <property type="entry name" value="GAF domain-like"/>
    <property type="match status" value="1"/>
</dbReference>
<evidence type="ECO:0000259" key="4">
    <source>
        <dbReference type="PROSITE" id="PS51077"/>
    </source>
</evidence>